<evidence type="ECO:0000313" key="1">
    <source>
        <dbReference type="EMBL" id="MCF7543977.1"/>
    </source>
</evidence>
<dbReference type="Proteomes" id="UP001162905">
    <property type="component" value="Unassembled WGS sequence"/>
</dbReference>
<reference evidence="1" key="1">
    <citation type="submission" date="2022-01" db="EMBL/GenBank/DDBJ databases">
        <title>Pseudomonas sp. nov. isolated from Antarctic regolith.</title>
        <authorList>
            <person name="Novakova D."/>
            <person name="Sedlar K."/>
        </authorList>
    </citation>
    <scope>NUCLEOTIDE SEQUENCE</scope>
    <source>
        <strain evidence="1">P2647</strain>
    </source>
</reference>
<gene>
    <name evidence="1" type="ORF">L4G47_17395</name>
</gene>
<dbReference type="RefSeq" id="WP_237253420.1">
    <property type="nucleotide sequence ID" value="NZ_JAKJXE010000014.1"/>
</dbReference>
<protein>
    <submittedName>
        <fullName evidence="1">Uncharacterized protein</fullName>
    </submittedName>
</protein>
<proteinExistence type="predicted"/>
<accession>A0ABS9I984</accession>
<sequence>MIASAEEFKRYIESKNDEDNSRALDSASNEVWFDILSKYPELSRDVVFNHTISVEVLERLSLSDDMNVRWNVAMKRRINRTIVERLACDENISVRHRIACNPKAPEDILLQLSTDKDPIGAEAAKKRLSLNSGSAQG</sequence>
<dbReference type="InterPro" id="IPR016024">
    <property type="entry name" value="ARM-type_fold"/>
</dbReference>
<name>A0ABS9I984_9PSED</name>
<dbReference type="InterPro" id="IPR011989">
    <property type="entry name" value="ARM-like"/>
</dbReference>
<organism evidence="1 2">
    <name type="scientific">Pseudomonas petrae</name>
    <dbReference type="NCBI Taxonomy" id="2912190"/>
    <lineage>
        <taxon>Bacteria</taxon>
        <taxon>Pseudomonadati</taxon>
        <taxon>Pseudomonadota</taxon>
        <taxon>Gammaproteobacteria</taxon>
        <taxon>Pseudomonadales</taxon>
        <taxon>Pseudomonadaceae</taxon>
        <taxon>Pseudomonas</taxon>
    </lineage>
</organism>
<evidence type="ECO:0000313" key="2">
    <source>
        <dbReference type="Proteomes" id="UP001162905"/>
    </source>
</evidence>
<dbReference type="Gene3D" id="1.25.10.10">
    <property type="entry name" value="Leucine-rich Repeat Variant"/>
    <property type="match status" value="1"/>
</dbReference>
<dbReference type="SUPFAM" id="SSF48371">
    <property type="entry name" value="ARM repeat"/>
    <property type="match status" value="1"/>
</dbReference>
<dbReference type="EMBL" id="JAKJXH010000018">
    <property type="protein sequence ID" value="MCF7543977.1"/>
    <property type="molecule type" value="Genomic_DNA"/>
</dbReference>
<comment type="caution">
    <text evidence="1">The sequence shown here is derived from an EMBL/GenBank/DDBJ whole genome shotgun (WGS) entry which is preliminary data.</text>
</comment>
<keyword evidence="2" id="KW-1185">Reference proteome</keyword>